<gene>
    <name evidence="5" type="primary">DCP1</name>
    <name evidence="5" type="ORF">KQ657_003668</name>
</gene>
<dbReference type="InterPro" id="IPR010334">
    <property type="entry name" value="Dcp1"/>
</dbReference>
<keyword evidence="3" id="KW-0963">Cytoplasm</keyword>
<dbReference type="GeneID" id="66117042"/>
<dbReference type="CDD" id="cd13182">
    <property type="entry name" value="EVH1-like_Dcp1"/>
    <property type="match status" value="1"/>
</dbReference>
<protein>
    <submittedName>
        <fullName evidence="5">mRNA-decapping enzyme subunit 1</fullName>
    </submittedName>
</protein>
<dbReference type="InterPro" id="IPR011993">
    <property type="entry name" value="PH-like_dom_sf"/>
</dbReference>
<organism evidence="5 6">
    <name type="scientific">Scheffersomyces spartinae</name>
    <dbReference type="NCBI Taxonomy" id="45513"/>
    <lineage>
        <taxon>Eukaryota</taxon>
        <taxon>Fungi</taxon>
        <taxon>Dikarya</taxon>
        <taxon>Ascomycota</taxon>
        <taxon>Saccharomycotina</taxon>
        <taxon>Pichiomycetes</taxon>
        <taxon>Debaryomycetaceae</taxon>
        <taxon>Scheffersomyces</taxon>
    </lineage>
</organism>
<dbReference type="EMBL" id="JAHMUF010000004">
    <property type="protein sequence ID" value="KAG7195147.1"/>
    <property type="molecule type" value="Genomic_DNA"/>
</dbReference>
<evidence type="ECO:0000313" key="5">
    <source>
        <dbReference type="EMBL" id="KAG7195147.1"/>
    </source>
</evidence>
<dbReference type="AlphaFoldDB" id="A0A9P7VC31"/>
<dbReference type="Pfam" id="PF06058">
    <property type="entry name" value="DCP1"/>
    <property type="match status" value="1"/>
</dbReference>
<comment type="caution">
    <text evidence="5">The sequence shown here is derived from an EMBL/GenBank/DDBJ whole genome shotgun (WGS) entry which is preliminary data.</text>
</comment>
<dbReference type="GO" id="GO:0008047">
    <property type="term" value="F:enzyme activator activity"/>
    <property type="evidence" value="ECO:0007669"/>
    <property type="project" value="InterPro"/>
</dbReference>
<comment type="similarity">
    <text evidence="2">Belongs to the DCP1 family.</text>
</comment>
<dbReference type="GO" id="GO:0000932">
    <property type="term" value="C:P-body"/>
    <property type="evidence" value="ECO:0007669"/>
    <property type="project" value="TreeGrafter"/>
</dbReference>
<accession>A0A9P7VC31</accession>
<dbReference type="GO" id="GO:0003729">
    <property type="term" value="F:mRNA binding"/>
    <property type="evidence" value="ECO:0007669"/>
    <property type="project" value="TreeGrafter"/>
</dbReference>
<evidence type="ECO:0000256" key="1">
    <source>
        <dbReference type="ARBA" id="ARBA00004496"/>
    </source>
</evidence>
<keyword evidence="4" id="KW-0507">mRNA processing</keyword>
<dbReference type="GO" id="GO:0031087">
    <property type="term" value="P:deadenylation-independent decapping of nuclear-transcribed mRNA"/>
    <property type="evidence" value="ECO:0007669"/>
    <property type="project" value="TreeGrafter"/>
</dbReference>
<dbReference type="GO" id="GO:0006397">
    <property type="term" value="P:mRNA processing"/>
    <property type="evidence" value="ECO:0007669"/>
    <property type="project" value="UniProtKB-KW"/>
</dbReference>
<keyword evidence="6" id="KW-1185">Reference proteome</keyword>
<dbReference type="OrthoDB" id="440673at2759"/>
<dbReference type="SUPFAM" id="SSF50729">
    <property type="entry name" value="PH domain-like"/>
    <property type="match status" value="1"/>
</dbReference>
<comment type="subcellular location">
    <subcellularLocation>
        <location evidence="1">Cytoplasm</location>
    </subcellularLocation>
</comment>
<dbReference type="Proteomes" id="UP000790833">
    <property type="component" value="Unassembled WGS sequence"/>
</dbReference>
<proteinExistence type="inferred from homology"/>
<reference evidence="5" key="1">
    <citation type="submission" date="2021-03" db="EMBL/GenBank/DDBJ databases">
        <authorList>
            <person name="Palmer J.M."/>
        </authorList>
    </citation>
    <scope>NUCLEOTIDE SEQUENCE</scope>
    <source>
        <strain evidence="5">ARV_011</strain>
    </source>
</reference>
<dbReference type="PANTHER" id="PTHR16290:SF0">
    <property type="entry name" value="DECAPPING PROTEIN 1, ISOFORM A"/>
    <property type="match status" value="1"/>
</dbReference>
<sequence>MVDVTAEQITQTEAVDLYRNTLNFNVISRYDPAIKQLLFTSSHCVVYKFGEEEDWIKTDYQGTVLLYLRDYKLPDANRADPLNYQDLQNLFCYGLILLNRTKPENFSLGLLSNKMNRHFLPRGLPHMPMFEMAVELNDTIIIVKNVLGEVYGLWVYDEQDRMKLFKTLEYCLNNDVTNNQ</sequence>
<dbReference type="PANTHER" id="PTHR16290">
    <property type="entry name" value="TRANSCRIPTION FACTOR SMIF DECAPPING ENZYME DCP1"/>
    <property type="match status" value="1"/>
</dbReference>
<dbReference type="GO" id="GO:0000290">
    <property type="term" value="P:deadenylation-dependent decapping of nuclear-transcribed mRNA"/>
    <property type="evidence" value="ECO:0007669"/>
    <property type="project" value="InterPro"/>
</dbReference>
<evidence type="ECO:0000256" key="4">
    <source>
        <dbReference type="ARBA" id="ARBA00022664"/>
    </source>
</evidence>
<name>A0A9P7VC31_9ASCO</name>
<evidence type="ECO:0000256" key="2">
    <source>
        <dbReference type="ARBA" id="ARBA00008778"/>
    </source>
</evidence>
<evidence type="ECO:0000256" key="3">
    <source>
        <dbReference type="ARBA" id="ARBA00022490"/>
    </source>
</evidence>
<evidence type="ECO:0000313" key="6">
    <source>
        <dbReference type="Proteomes" id="UP000790833"/>
    </source>
</evidence>
<dbReference type="RefSeq" id="XP_043050694.1">
    <property type="nucleotide sequence ID" value="XM_043194370.1"/>
</dbReference>
<dbReference type="Gene3D" id="2.30.29.30">
    <property type="entry name" value="Pleckstrin-homology domain (PH domain)/Phosphotyrosine-binding domain (PTB)"/>
    <property type="match status" value="1"/>
</dbReference>